<comment type="caution">
    <text evidence="1">The sequence shown here is derived from an EMBL/GenBank/DDBJ whole genome shotgun (WGS) entry which is preliminary data.</text>
</comment>
<sequence>MSSKYRGAVVEDLQLAPAFCLPATASLSQALEAAYEREFDQLPVLNENRRPIGYLDIKLIKQKFEQGRADPVSPSNLPCQTTDLSSPHMSVHQNDPIRKHTTLFHPFATTTATTPSSSETSYQVIHPLTPLEDLEKFFDAQAVAAAERNARRHQQQQQQRDKETTPTPGRTVESAESVAAGGGDDGKKEVEWDDEAEGKGHEFALVTDTGRKWVLAVATRNDLDTFVKRRGGQ</sequence>
<reference evidence="1" key="1">
    <citation type="submission" date="2023-04" db="EMBL/GenBank/DDBJ databases">
        <title>Draft Genome sequencing of Naganishia species isolated from polar environments using Oxford Nanopore Technology.</title>
        <authorList>
            <person name="Leo P."/>
            <person name="Venkateswaran K."/>
        </authorList>
    </citation>
    <scope>NUCLEOTIDE SEQUENCE</scope>
    <source>
        <strain evidence="1">MNA-CCFEE 5262</strain>
    </source>
</reference>
<proteinExistence type="predicted"/>
<accession>A0ACC2VN62</accession>
<evidence type="ECO:0000313" key="2">
    <source>
        <dbReference type="Proteomes" id="UP001230649"/>
    </source>
</evidence>
<name>A0ACC2VN62_9TREE</name>
<dbReference type="EMBL" id="JASBWS010000076">
    <property type="protein sequence ID" value="KAJ9100335.1"/>
    <property type="molecule type" value="Genomic_DNA"/>
</dbReference>
<keyword evidence="2" id="KW-1185">Reference proteome</keyword>
<gene>
    <name evidence="1" type="ORF">QFC20_005467</name>
</gene>
<evidence type="ECO:0000313" key="1">
    <source>
        <dbReference type="EMBL" id="KAJ9100335.1"/>
    </source>
</evidence>
<protein>
    <submittedName>
        <fullName evidence="1">Uncharacterized protein</fullName>
    </submittedName>
</protein>
<dbReference type="Proteomes" id="UP001230649">
    <property type="component" value="Unassembled WGS sequence"/>
</dbReference>
<organism evidence="1 2">
    <name type="scientific">Naganishia adeliensis</name>
    <dbReference type="NCBI Taxonomy" id="92952"/>
    <lineage>
        <taxon>Eukaryota</taxon>
        <taxon>Fungi</taxon>
        <taxon>Dikarya</taxon>
        <taxon>Basidiomycota</taxon>
        <taxon>Agaricomycotina</taxon>
        <taxon>Tremellomycetes</taxon>
        <taxon>Filobasidiales</taxon>
        <taxon>Filobasidiaceae</taxon>
        <taxon>Naganishia</taxon>
    </lineage>
</organism>